<dbReference type="Gene3D" id="3.30.300.20">
    <property type="match status" value="2"/>
</dbReference>
<comment type="caution">
    <text evidence="2">The sequence shown here is derived from an EMBL/GenBank/DDBJ whole genome shotgun (WGS) entry which is preliminary data.</text>
</comment>
<feature type="signal peptide" evidence="1">
    <location>
        <begin position="1"/>
        <end position="25"/>
    </location>
</feature>
<reference evidence="2" key="1">
    <citation type="submission" date="2020-05" db="EMBL/GenBank/DDBJ databases">
        <title>The draft genome sequence of Maribacter sp. ANRC-HE7.</title>
        <authorList>
            <person name="Mu L."/>
        </authorList>
    </citation>
    <scope>NUCLEOTIDE SEQUENCE</scope>
    <source>
        <strain evidence="2">ANRC-HE7</strain>
    </source>
</reference>
<dbReference type="InterPro" id="IPR036102">
    <property type="entry name" value="OsmC/Ohrsf"/>
</dbReference>
<proteinExistence type="predicted"/>
<gene>
    <name evidence="2" type="ORF">HPE56_06690</name>
</gene>
<protein>
    <submittedName>
        <fullName evidence="2">OsmC family protein</fullName>
    </submittedName>
</protein>
<dbReference type="RefSeq" id="WP_188243001.1">
    <property type="nucleotide sequence ID" value="NZ_JABTCF010000003.1"/>
</dbReference>
<dbReference type="SUPFAM" id="SSF82784">
    <property type="entry name" value="OsmC-like"/>
    <property type="match status" value="2"/>
</dbReference>
<evidence type="ECO:0000256" key="1">
    <source>
        <dbReference type="SAM" id="SignalP"/>
    </source>
</evidence>
<keyword evidence="1" id="KW-0732">Signal</keyword>
<name>A0ABR7UY09_9FLAO</name>
<dbReference type="InterPro" id="IPR003718">
    <property type="entry name" value="OsmC/Ohr_fam"/>
</dbReference>
<accession>A0ABR7UY09</accession>
<evidence type="ECO:0000313" key="2">
    <source>
        <dbReference type="EMBL" id="MBD0777474.1"/>
    </source>
</evidence>
<evidence type="ECO:0000313" key="3">
    <source>
        <dbReference type="Proteomes" id="UP001166021"/>
    </source>
</evidence>
<keyword evidence="3" id="KW-1185">Reference proteome</keyword>
<dbReference type="Pfam" id="PF02566">
    <property type="entry name" value="OsmC"/>
    <property type="match status" value="1"/>
</dbReference>
<organism evidence="2 3">
    <name type="scientific">Maribacter aquimaris</name>
    <dbReference type="NCBI Taxonomy" id="2737171"/>
    <lineage>
        <taxon>Bacteria</taxon>
        <taxon>Pseudomonadati</taxon>
        <taxon>Bacteroidota</taxon>
        <taxon>Flavobacteriia</taxon>
        <taxon>Flavobacteriales</taxon>
        <taxon>Flavobacteriaceae</taxon>
        <taxon>Maribacter</taxon>
    </lineage>
</organism>
<dbReference type="Proteomes" id="UP001166021">
    <property type="component" value="Unassembled WGS sequence"/>
</dbReference>
<dbReference type="EMBL" id="JABTCF010000003">
    <property type="protein sequence ID" value="MBD0777474.1"/>
    <property type="molecule type" value="Genomic_DNA"/>
</dbReference>
<dbReference type="InterPro" id="IPR015946">
    <property type="entry name" value="KH_dom-like_a/b"/>
</dbReference>
<sequence length="430" mass="48041">MKTSKNVKSILLLTVLLTCNGITYSQDNTEQVPKEYSVVKRVDNFNQPTTFYPTKATPVNGAISENVVTSAKRVLNKEKPFLKKGVVKTVGEADLSAWQMTSDEGGNPQSAPNPLTYFTAGAASDLLTQVERSIQIMGLDVEDVKVETEFFFRWSDIMTDNWSGYTDKVVTNIVVKSNEPAEKIKELKEMSIRAWSIGESLANKTAIDAENVINGDDWDGKAAQAGQVPSPVSIDNGRTITNTTPALQLQTIKVTEDLDMDMNDFPKEMRFSEVGIAESAHDAKRPYLHRLRAKSLTAHYETWELFSDDSRGYEGIDTAPTSREYFTLGTSFCLMSQLTPNMMYFEKKGVKIDDFAVEHQFNYRETNFMTPAMTGEMTDVVTRILVKSDADENLANQFAVQALRCCFAGEGSVQETEMETNIYLNSKLVK</sequence>
<feature type="chain" id="PRO_5045046602" evidence="1">
    <location>
        <begin position="26"/>
        <end position="430"/>
    </location>
</feature>